<keyword evidence="2" id="KW-0812">Transmembrane</keyword>
<reference evidence="3 4" key="1">
    <citation type="submission" date="2019-07" db="EMBL/GenBank/DDBJ databases">
        <title>Genomic Encyclopedia of Type Strains, Phase I: the one thousand microbial genomes (KMG-I) project.</title>
        <authorList>
            <person name="Kyrpides N."/>
        </authorList>
    </citation>
    <scope>NUCLEOTIDE SEQUENCE [LARGE SCALE GENOMIC DNA]</scope>
    <source>
        <strain evidence="3 4">DSM 375</strain>
    </source>
</reference>
<dbReference type="AlphaFoldDB" id="A0A562J114"/>
<evidence type="ECO:0000313" key="3">
    <source>
        <dbReference type="EMBL" id="TWH76842.1"/>
    </source>
</evidence>
<comment type="caution">
    <text evidence="3">The sequence shown here is derived from an EMBL/GenBank/DDBJ whole genome shotgun (WGS) entry which is preliminary data.</text>
</comment>
<evidence type="ECO:0000256" key="1">
    <source>
        <dbReference type="SAM" id="MobiDB-lite"/>
    </source>
</evidence>
<dbReference type="InterPro" id="IPR004714">
    <property type="entry name" value="Cyt_oxidase_maturation_cbb3"/>
</dbReference>
<dbReference type="OrthoDB" id="9802763at2"/>
<dbReference type="Pfam" id="PF03597">
    <property type="entry name" value="FixS"/>
    <property type="match status" value="1"/>
</dbReference>
<keyword evidence="2" id="KW-1133">Transmembrane helix</keyword>
<evidence type="ECO:0000313" key="4">
    <source>
        <dbReference type="Proteomes" id="UP000319627"/>
    </source>
</evidence>
<sequence>MTALYVLIPAAVLILIGVIWLFFWAIDNGQYEDLDSPAHQIVFDGEEEKRQLNPKQTSAAQEPHDA</sequence>
<organism evidence="3 4">
    <name type="scientific">Azomonas agilis</name>
    <dbReference type="NCBI Taxonomy" id="116849"/>
    <lineage>
        <taxon>Bacteria</taxon>
        <taxon>Pseudomonadati</taxon>
        <taxon>Pseudomonadota</taxon>
        <taxon>Gammaproteobacteria</taxon>
        <taxon>Pseudomonadales</taxon>
        <taxon>Pseudomonadaceae</taxon>
        <taxon>Azomonas</taxon>
    </lineage>
</organism>
<name>A0A562J114_9GAMM</name>
<keyword evidence="4" id="KW-1185">Reference proteome</keyword>
<dbReference type="PANTHER" id="PTHR41532">
    <property type="entry name" value="FIXS PROTEIN"/>
    <property type="match status" value="1"/>
</dbReference>
<dbReference type="NCBIfam" id="TIGR00847">
    <property type="entry name" value="ccoS"/>
    <property type="match status" value="1"/>
</dbReference>
<dbReference type="PANTHER" id="PTHR41532:SF1">
    <property type="entry name" value="FIXS PROTEIN"/>
    <property type="match status" value="1"/>
</dbReference>
<dbReference type="Proteomes" id="UP000319627">
    <property type="component" value="Unassembled WGS sequence"/>
</dbReference>
<dbReference type="RefSeq" id="WP_144570615.1">
    <property type="nucleotide sequence ID" value="NZ_VLKG01000002.1"/>
</dbReference>
<keyword evidence="2" id="KW-0472">Membrane</keyword>
<gene>
    <name evidence="3" type="ORF">LX59_00887</name>
</gene>
<protein>
    <submittedName>
        <fullName evidence="3">Cbb3-type cytochrome oxidase maturation protein</fullName>
    </submittedName>
</protein>
<accession>A0A562J114</accession>
<evidence type="ECO:0000256" key="2">
    <source>
        <dbReference type="SAM" id="Phobius"/>
    </source>
</evidence>
<feature type="region of interest" description="Disordered" evidence="1">
    <location>
        <begin position="45"/>
        <end position="66"/>
    </location>
</feature>
<dbReference type="EMBL" id="VLKG01000002">
    <property type="protein sequence ID" value="TWH76842.1"/>
    <property type="molecule type" value="Genomic_DNA"/>
</dbReference>
<feature type="transmembrane region" description="Helical" evidence="2">
    <location>
        <begin position="6"/>
        <end position="26"/>
    </location>
</feature>
<proteinExistence type="predicted"/>